<sequence length="201" mass="23369">MMEWFEMLHEVLDIIAQKYITFYEDYLSFACVCMSWCLAAARTYHNSTGPPSWLPSLIFLVESKDDKKSCELFFLSNKSIRKIRFREAYGKVYTSSCGWLLTVGEDFTTQLLIPLSHEIINLLKINTFPEAIHPLNWEYAISKWTYVEHGLDNYFIYDITFYNGQVFTLGLNNTIQACDVNRNDPTVLVDVADGERKELLV</sequence>
<evidence type="ECO:0000313" key="1">
    <source>
        <dbReference type="EMBL" id="GEZ27112.1"/>
    </source>
</evidence>
<reference evidence="1" key="1">
    <citation type="journal article" date="2019" name="Sci. Rep.">
        <title>Draft genome of Tanacetum cinerariifolium, the natural source of mosquito coil.</title>
        <authorList>
            <person name="Yamashiro T."/>
            <person name="Shiraishi A."/>
            <person name="Satake H."/>
            <person name="Nakayama K."/>
        </authorList>
    </citation>
    <scope>NUCLEOTIDE SEQUENCE</scope>
</reference>
<proteinExistence type="predicted"/>
<dbReference type="InterPro" id="IPR050942">
    <property type="entry name" value="F-box_BR-signaling"/>
</dbReference>
<protein>
    <submittedName>
        <fullName evidence="1">Uncharacterized protein</fullName>
    </submittedName>
</protein>
<dbReference type="PANTHER" id="PTHR44259:SF114">
    <property type="entry name" value="OS06G0707300 PROTEIN"/>
    <property type="match status" value="1"/>
</dbReference>
<dbReference type="AlphaFoldDB" id="A0A699I678"/>
<comment type="caution">
    <text evidence="1">The sequence shown here is derived from an EMBL/GenBank/DDBJ whole genome shotgun (WGS) entry which is preliminary data.</text>
</comment>
<accession>A0A699I678</accession>
<dbReference type="PANTHER" id="PTHR44259">
    <property type="entry name" value="OS07G0183000 PROTEIN-RELATED"/>
    <property type="match status" value="1"/>
</dbReference>
<name>A0A699I678_TANCI</name>
<organism evidence="1">
    <name type="scientific">Tanacetum cinerariifolium</name>
    <name type="common">Dalmatian daisy</name>
    <name type="synonym">Chrysanthemum cinerariifolium</name>
    <dbReference type="NCBI Taxonomy" id="118510"/>
    <lineage>
        <taxon>Eukaryota</taxon>
        <taxon>Viridiplantae</taxon>
        <taxon>Streptophyta</taxon>
        <taxon>Embryophyta</taxon>
        <taxon>Tracheophyta</taxon>
        <taxon>Spermatophyta</taxon>
        <taxon>Magnoliopsida</taxon>
        <taxon>eudicotyledons</taxon>
        <taxon>Gunneridae</taxon>
        <taxon>Pentapetalae</taxon>
        <taxon>asterids</taxon>
        <taxon>campanulids</taxon>
        <taxon>Asterales</taxon>
        <taxon>Asteraceae</taxon>
        <taxon>Asteroideae</taxon>
        <taxon>Anthemideae</taxon>
        <taxon>Anthemidinae</taxon>
        <taxon>Tanacetum</taxon>
    </lineage>
</organism>
<dbReference type="EMBL" id="BKCJ010259427">
    <property type="protein sequence ID" value="GEZ27112.1"/>
    <property type="molecule type" value="Genomic_DNA"/>
</dbReference>
<gene>
    <name evidence="1" type="ORF">Tci_499085</name>
</gene>